<keyword evidence="9" id="KW-1185">Reference proteome</keyword>
<dbReference type="InterPro" id="IPR025202">
    <property type="entry name" value="PLD-like_dom"/>
</dbReference>
<dbReference type="InterPro" id="IPR001736">
    <property type="entry name" value="PLipase_D/transphosphatidylase"/>
</dbReference>
<evidence type="ECO:0000313" key="9">
    <source>
        <dbReference type="Proteomes" id="UP001500742"/>
    </source>
</evidence>
<evidence type="ECO:0000256" key="6">
    <source>
        <dbReference type="ARBA" id="ARBA00023098"/>
    </source>
</evidence>
<dbReference type="Proteomes" id="UP001500742">
    <property type="component" value="Unassembled WGS sequence"/>
</dbReference>
<proteinExistence type="inferred from homology"/>
<name>A0ABP7PBE7_9SPHI</name>
<dbReference type="InterPro" id="IPR051406">
    <property type="entry name" value="PLD_domain"/>
</dbReference>
<dbReference type="CDD" id="cd09173">
    <property type="entry name" value="PLDc_Nuc_like_unchar1_2"/>
    <property type="match status" value="1"/>
</dbReference>
<evidence type="ECO:0000256" key="5">
    <source>
        <dbReference type="ARBA" id="ARBA00022963"/>
    </source>
</evidence>
<evidence type="ECO:0000256" key="3">
    <source>
        <dbReference type="ARBA" id="ARBA00012027"/>
    </source>
</evidence>
<evidence type="ECO:0000313" key="8">
    <source>
        <dbReference type="EMBL" id="GAA3962813.1"/>
    </source>
</evidence>
<accession>A0ABP7PBE7</accession>
<dbReference type="EC" id="3.1.4.4" evidence="3"/>
<dbReference type="PROSITE" id="PS50035">
    <property type="entry name" value="PLD"/>
    <property type="match status" value="1"/>
</dbReference>
<dbReference type="Gene3D" id="3.30.870.10">
    <property type="entry name" value="Endonuclease Chain A"/>
    <property type="match status" value="2"/>
</dbReference>
<dbReference type="RefSeq" id="WP_259091447.1">
    <property type="nucleotide sequence ID" value="NZ_BAAAZC010000007.1"/>
</dbReference>
<dbReference type="Pfam" id="PF13091">
    <property type="entry name" value="PLDc_2"/>
    <property type="match status" value="2"/>
</dbReference>
<keyword evidence="4" id="KW-0378">Hydrolase</keyword>
<comment type="catalytic activity">
    <reaction evidence="1">
        <text>a 1,2-diacyl-sn-glycero-3-phosphocholine + H2O = a 1,2-diacyl-sn-glycero-3-phosphate + choline + H(+)</text>
        <dbReference type="Rhea" id="RHEA:14445"/>
        <dbReference type="ChEBI" id="CHEBI:15354"/>
        <dbReference type="ChEBI" id="CHEBI:15377"/>
        <dbReference type="ChEBI" id="CHEBI:15378"/>
        <dbReference type="ChEBI" id="CHEBI:57643"/>
        <dbReference type="ChEBI" id="CHEBI:58608"/>
        <dbReference type="EC" id="3.1.4.4"/>
    </reaction>
</comment>
<gene>
    <name evidence="8" type="ORF">GCM10022210_08440</name>
</gene>
<dbReference type="SUPFAM" id="SSF56024">
    <property type="entry name" value="Phospholipase D/nuclease"/>
    <property type="match status" value="2"/>
</dbReference>
<comment type="caution">
    <text evidence="8">The sequence shown here is derived from an EMBL/GenBank/DDBJ whole genome shotgun (WGS) entry which is preliminary data.</text>
</comment>
<dbReference type="PANTHER" id="PTHR43856:SF1">
    <property type="entry name" value="MITOCHONDRIAL CARDIOLIPIN HYDROLASE"/>
    <property type="match status" value="1"/>
</dbReference>
<evidence type="ECO:0000256" key="2">
    <source>
        <dbReference type="ARBA" id="ARBA00008664"/>
    </source>
</evidence>
<organism evidence="8 9">
    <name type="scientific">Mucilaginibacter dorajii</name>
    <dbReference type="NCBI Taxonomy" id="692994"/>
    <lineage>
        <taxon>Bacteria</taxon>
        <taxon>Pseudomonadati</taxon>
        <taxon>Bacteroidota</taxon>
        <taxon>Sphingobacteriia</taxon>
        <taxon>Sphingobacteriales</taxon>
        <taxon>Sphingobacteriaceae</taxon>
        <taxon>Mucilaginibacter</taxon>
    </lineage>
</organism>
<reference evidence="9" key="1">
    <citation type="journal article" date="2019" name="Int. J. Syst. Evol. Microbiol.">
        <title>The Global Catalogue of Microorganisms (GCM) 10K type strain sequencing project: providing services to taxonomists for standard genome sequencing and annotation.</title>
        <authorList>
            <consortium name="The Broad Institute Genomics Platform"/>
            <consortium name="The Broad Institute Genome Sequencing Center for Infectious Disease"/>
            <person name="Wu L."/>
            <person name="Ma J."/>
        </authorList>
    </citation>
    <scope>NUCLEOTIDE SEQUENCE [LARGE SCALE GENOMIC DNA]</scope>
    <source>
        <strain evidence="9">JCM 16601</strain>
    </source>
</reference>
<dbReference type="EMBL" id="BAAAZC010000007">
    <property type="protein sequence ID" value="GAA3962813.1"/>
    <property type="molecule type" value="Genomic_DNA"/>
</dbReference>
<evidence type="ECO:0000259" key="7">
    <source>
        <dbReference type="PROSITE" id="PS50035"/>
    </source>
</evidence>
<sequence length="586" mass="65191">MAAPAFIKPTDVKIKVSFYSNCDDVQLTWRTLDANGIDSPVEGSIGFMIERLRKTSAGWPSTPEILLNRVGFTNSAVDPNDPKDIAQPSSIWPFQRYDWTEHGANNNDFVKYRISCMGKKADTVIGKTELDVIAKSDWTDEIAVSGIVDQDFAVYFNRGTVMSQYVARIAREKNWTATDISNHVKLLQEPLRIFLSGELRLAILKLLDDVIANPFLEIHAALFELADDELIGKLKQIGGRAHIILSDGANTHGDENKDIRGILKHEGLNIYDRILGNLGLGHNKILITVDNRTDTAISVLTGSTNWTPTGLCTQLNNGIIITNKTAAKTYYDYWKVLKGAGSGISPELVAFNGNAPKDAGILKAWFTRTAKAPAHTTPVDIKYLQDLVNSAKESILYVMFQPGSEPLASILQKRTDPNMYIRGVVSTVIASNQEKFELLDEQSGQNYKTDLIQPDGVTTDFAWWVGEVTRNVFLGSIGFAITHAKMIVIDAFSDNPIVVTGSHNFSTSASQDNDENFVVIKGNKKLAQHYAVACMATYDHYRWRGYLDAKLKAHQNVWSHLNPDPVWQQSYLGGTRLLRHLKEWCG</sequence>
<keyword evidence="6" id="KW-0443">Lipid metabolism</keyword>
<keyword evidence="5" id="KW-0442">Lipid degradation</keyword>
<feature type="domain" description="PLD phosphodiesterase" evidence="7">
    <location>
        <begin position="478"/>
        <end position="509"/>
    </location>
</feature>
<dbReference type="PANTHER" id="PTHR43856">
    <property type="entry name" value="CARDIOLIPIN HYDROLASE"/>
    <property type="match status" value="1"/>
</dbReference>
<evidence type="ECO:0000256" key="4">
    <source>
        <dbReference type="ARBA" id="ARBA00022801"/>
    </source>
</evidence>
<protein>
    <recommendedName>
        <fullName evidence="3">phospholipase D</fullName>
        <ecNumber evidence="3">3.1.4.4</ecNumber>
    </recommendedName>
</protein>
<evidence type="ECO:0000256" key="1">
    <source>
        <dbReference type="ARBA" id="ARBA00000798"/>
    </source>
</evidence>
<comment type="similarity">
    <text evidence="2">Belongs to the phospholipase D family.</text>
</comment>